<proteinExistence type="predicted"/>
<evidence type="ECO:0000313" key="2">
    <source>
        <dbReference type="Proteomes" id="UP001225072"/>
    </source>
</evidence>
<gene>
    <name evidence="1" type="ORF">QE404_001845</name>
</gene>
<evidence type="ECO:0000313" key="1">
    <source>
        <dbReference type="EMBL" id="MDQ1096698.1"/>
    </source>
</evidence>
<organism evidence="1 2">
    <name type="scientific">Chryseobacterium camelliae</name>
    <dbReference type="NCBI Taxonomy" id="1265445"/>
    <lineage>
        <taxon>Bacteria</taxon>
        <taxon>Pseudomonadati</taxon>
        <taxon>Bacteroidota</taxon>
        <taxon>Flavobacteriia</taxon>
        <taxon>Flavobacteriales</taxon>
        <taxon>Weeksellaceae</taxon>
        <taxon>Chryseobacterium group</taxon>
        <taxon>Chryseobacterium</taxon>
    </lineage>
</organism>
<reference evidence="1 2" key="1">
    <citation type="submission" date="2023-07" db="EMBL/GenBank/DDBJ databases">
        <title>Functional and genomic diversity of the sorghum phyllosphere microbiome.</title>
        <authorList>
            <person name="Shade A."/>
        </authorList>
    </citation>
    <scope>NUCLEOTIDE SEQUENCE [LARGE SCALE GENOMIC DNA]</scope>
    <source>
        <strain evidence="1 2">SORGH_AS_1064</strain>
    </source>
</reference>
<protein>
    <submittedName>
        <fullName evidence="1">Uncharacterized protein</fullName>
    </submittedName>
</protein>
<dbReference type="EMBL" id="JAUTAL010000001">
    <property type="protein sequence ID" value="MDQ1096698.1"/>
    <property type="molecule type" value="Genomic_DNA"/>
</dbReference>
<accession>A0ABU0TI17</accession>
<sequence>MYNCSGYSSLKVFGPVYESLTPLQHNAIMATEKSGNPPADQLKLSIEAM</sequence>
<comment type="caution">
    <text evidence="1">The sequence shown here is derived from an EMBL/GenBank/DDBJ whole genome shotgun (WGS) entry which is preliminary data.</text>
</comment>
<name>A0ABU0TI17_9FLAO</name>
<dbReference type="Proteomes" id="UP001225072">
    <property type="component" value="Unassembled WGS sequence"/>
</dbReference>
<keyword evidence="2" id="KW-1185">Reference proteome</keyword>
<dbReference type="RefSeq" id="WP_307449533.1">
    <property type="nucleotide sequence ID" value="NZ_JAUTAL010000001.1"/>
</dbReference>